<keyword evidence="5" id="KW-1185">Reference proteome</keyword>
<dbReference type="AlphaFoldDB" id="A0A511AZ39"/>
<protein>
    <submittedName>
        <fullName evidence="4">NAD(P)-dependent oxidoreductase</fullName>
    </submittedName>
</protein>
<organism evidence="4 5">
    <name type="scientific">Gluconobacter wancherniae NBRC 103581</name>
    <dbReference type="NCBI Taxonomy" id="656744"/>
    <lineage>
        <taxon>Bacteria</taxon>
        <taxon>Pseudomonadati</taxon>
        <taxon>Pseudomonadota</taxon>
        <taxon>Alphaproteobacteria</taxon>
        <taxon>Acetobacterales</taxon>
        <taxon>Acetobacteraceae</taxon>
        <taxon>Gluconobacter</taxon>
    </lineage>
</organism>
<dbReference type="PRINTS" id="PR00081">
    <property type="entry name" value="GDHRDH"/>
</dbReference>
<dbReference type="Pfam" id="PF13561">
    <property type="entry name" value="adh_short_C2"/>
    <property type="match status" value="1"/>
</dbReference>
<dbReference type="InterPro" id="IPR002347">
    <property type="entry name" value="SDR_fam"/>
</dbReference>
<dbReference type="Proteomes" id="UP000321230">
    <property type="component" value="Unassembled WGS sequence"/>
</dbReference>
<dbReference type="InterPro" id="IPR036291">
    <property type="entry name" value="NAD(P)-bd_dom_sf"/>
</dbReference>
<comment type="caution">
    <text evidence="4">The sequence shown here is derived from an EMBL/GenBank/DDBJ whole genome shotgun (WGS) entry which is preliminary data.</text>
</comment>
<dbReference type="Gene3D" id="3.40.50.720">
    <property type="entry name" value="NAD(P)-binding Rossmann-like Domain"/>
    <property type="match status" value="1"/>
</dbReference>
<dbReference type="PROSITE" id="PS00061">
    <property type="entry name" value="ADH_SHORT"/>
    <property type="match status" value="1"/>
</dbReference>
<feature type="compositionally biased region" description="Polar residues" evidence="3">
    <location>
        <begin position="8"/>
        <end position="24"/>
    </location>
</feature>
<dbReference type="EMBL" id="BJUZ01000001">
    <property type="protein sequence ID" value="GEK92421.1"/>
    <property type="molecule type" value="Genomic_DNA"/>
</dbReference>
<dbReference type="RefSeq" id="WP_146793134.1">
    <property type="nucleotide sequence ID" value="NZ_BARC01000005.1"/>
</dbReference>
<dbReference type="PANTHER" id="PTHR48107:SF16">
    <property type="entry name" value="NADPH-DEPENDENT ALDEHYDE REDUCTASE 1, CHLOROPLASTIC"/>
    <property type="match status" value="1"/>
</dbReference>
<dbReference type="OrthoDB" id="9809287at2"/>
<feature type="region of interest" description="Disordered" evidence="3">
    <location>
        <begin position="1"/>
        <end position="34"/>
    </location>
</feature>
<proteinExistence type="inferred from homology"/>
<evidence type="ECO:0000256" key="2">
    <source>
        <dbReference type="ARBA" id="ARBA00023002"/>
    </source>
</evidence>
<gene>
    <name evidence="4" type="ORF">GWA01_01910</name>
</gene>
<accession>A0A511AZ39</accession>
<dbReference type="PRINTS" id="PR00080">
    <property type="entry name" value="SDRFAMILY"/>
</dbReference>
<dbReference type="FunFam" id="3.40.50.720:FF:000084">
    <property type="entry name" value="Short-chain dehydrogenase reductase"/>
    <property type="match status" value="1"/>
</dbReference>
<dbReference type="SUPFAM" id="SSF51735">
    <property type="entry name" value="NAD(P)-binding Rossmann-fold domains"/>
    <property type="match status" value="1"/>
</dbReference>
<evidence type="ECO:0000313" key="5">
    <source>
        <dbReference type="Proteomes" id="UP000321230"/>
    </source>
</evidence>
<dbReference type="InterPro" id="IPR020904">
    <property type="entry name" value="Sc_DH/Rdtase_CS"/>
</dbReference>
<dbReference type="PANTHER" id="PTHR48107">
    <property type="entry name" value="NADPH-DEPENDENT ALDEHYDE REDUCTASE-LIKE PROTEIN, CHLOROPLASTIC-RELATED"/>
    <property type="match status" value="1"/>
</dbReference>
<evidence type="ECO:0000256" key="1">
    <source>
        <dbReference type="ARBA" id="ARBA00006484"/>
    </source>
</evidence>
<evidence type="ECO:0000313" key="4">
    <source>
        <dbReference type="EMBL" id="GEK92421.1"/>
    </source>
</evidence>
<name>A0A511AZ39_9PROT</name>
<sequence>MSAYPKSPFNTPLQERIPGQTSLMTPKPDHGEQSYVGHDRLRDKVAIITGGDSGIGRAVAIAYAREGADVTLSFLPEEMEDAKETASWVRKAGRKALLVPGDIKNRDVCREIVDRTVAEFGRLDILVNNAAFQIERHSLDEISEDEWDDTFATNSGAVFRMSRLAIPHMPQGGSLIHTISVNADRPKPKLLAYSATKSAIQNFSGGLAELLGEKGIRSNTVAPGPIWTPLIPATMDKDHVHEFGADSPMKRPGQPAELACAYVLLASDEASYISGANIAVTGGVPVI</sequence>
<comment type="similarity">
    <text evidence="1">Belongs to the short-chain dehydrogenases/reductases (SDR) family.</text>
</comment>
<keyword evidence="2" id="KW-0560">Oxidoreductase</keyword>
<evidence type="ECO:0000256" key="3">
    <source>
        <dbReference type="SAM" id="MobiDB-lite"/>
    </source>
</evidence>
<reference evidence="4 5" key="1">
    <citation type="submission" date="2019-07" db="EMBL/GenBank/DDBJ databases">
        <title>Whole genome shotgun sequence of Gluconobacter wancherniae NBRC 103581.</title>
        <authorList>
            <person name="Hosoyama A."/>
            <person name="Uohara A."/>
            <person name="Ohji S."/>
            <person name="Ichikawa N."/>
        </authorList>
    </citation>
    <scope>NUCLEOTIDE SEQUENCE [LARGE SCALE GENOMIC DNA]</scope>
    <source>
        <strain evidence="4 5">NBRC 103581</strain>
    </source>
</reference>
<dbReference type="GO" id="GO:0016614">
    <property type="term" value="F:oxidoreductase activity, acting on CH-OH group of donors"/>
    <property type="evidence" value="ECO:0007669"/>
    <property type="project" value="UniProtKB-ARBA"/>
</dbReference>